<evidence type="ECO:0000313" key="5">
    <source>
        <dbReference type="EMBL" id="PMS26782.1"/>
    </source>
</evidence>
<proteinExistence type="inferred from homology"/>
<dbReference type="Proteomes" id="UP000494205">
    <property type="component" value="Unassembled WGS sequence"/>
</dbReference>
<keyword evidence="2" id="KW-0564">Palmitate</keyword>
<dbReference type="Proteomes" id="UP000235659">
    <property type="component" value="Unassembled WGS sequence"/>
</dbReference>
<evidence type="ECO:0000256" key="1">
    <source>
        <dbReference type="ARBA" id="ARBA00007613"/>
    </source>
</evidence>
<dbReference type="PANTHER" id="PTHR30203:SF21">
    <property type="entry name" value="OUTER MEMBRANE COMPONENT OF MULTIDRUG EFFLUX PUMP-RELATED"/>
    <property type="match status" value="1"/>
</dbReference>
<keyword evidence="2" id="KW-0472">Membrane</keyword>
<feature type="compositionally biased region" description="Low complexity" evidence="3">
    <location>
        <begin position="494"/>
        <end position="510"/>
    </location>
</feature>
<reference evidence="5 6" key="1">
    <citation type="submission" date="2018-01" db="EMBL/GenBank/DDBJ databases">
        <title>Whole genome analyses suggest that Burkholderia sensu lato contains two further novel genera in the rhizoxinica-symbiotica group Mycetohabitans gen. nov., and Trinickia gen. nov.: implications for the evolution of diazotrophy and nodulation in the Burkholderiaceae.</title>
        <authorList>
            <person name="Estrada-de los Santos P."/>
            <person name="Palmer M."/>
            <person name="Chavez-Ramirez B."/>
            <person name="Beukes C."/>
            <person name="Steenkamp E.T."/>
            <person name="Hirsch A.M."/>
            <person name="Manyaka P."/>
            <person name="Maluk M."/>
            <person name="Lafos M."/>
            <person name="Crook M."/>
            <person name="Gross E."/>
            <person name="Simon M.F."/>
            <person name="Bueno dos Reis Junior F."/>
            <person name="Poole P.S."/>
            <person name="Venter S.N."/>
            <person name="James E.K."/>
        </authorList>
    </citation>
    <scope>NUCLEOTIDE SEQUENCE [LARGE SCALE GENOMIC DNA]</scope>
    <source>
        <strain evidence="5 6">WSM 3937</strain>
    </source>
</reference>
<dbReference type="AlphaFoldDB" id="A0A2N7WBJ5"/>
<dbReference type="PANTHER" id="PTHR30203">
    <property type="entry name" value="OUTER MEMBRANE CATION EFFLUX PROTEIN"/>
    <property type="match status" value="1"/>
</dbReference>
<accession>A0A2N7WBJ5</accession>
<feature type="region of interest" description="Disordered" evidence="3">
    <location>
        <begin position="493"/>
        <end position="519"/>
    </location>
</feature>
<dbReference type="Pfam" id="PF02321">
    <property type="entry name" value="OEP"/>
    <property type="match status" value="2"/>
</dbReference>
<dbReference type="EMBL" id="CADIJZ010000025">
    <property type="protein sequence ID" value="CAB3727768.1"/>
    <property type="molecule type" value="Genomic_DNA"/>
</dbReference>
<keyword evidence="2" id="KW-1134">Transmembrane beta strand</keyword>
<dbReference type="GO" id="GO:0015562">
    <property type="term" value="F:efflux transmembrane transporter activity"/>
    <property type="evidence" value="ECO:0007669"/>
    <property type="project" value="InterPro"/>
</dbReference>
<evidence type="ECO:0000256" key="3">
    <source>
        <dbReference type="SAM" id="MobiDB-lite"/>
    </source>
</evidence>
<dbReference type="OrthoDB" id="9770517at2"/>
<name>A0A2N7WBJ5_9BURK</name>
<reference evidence="4 7" key="2">
    <citation type="submission" date="2020-04" db="EMBL/GenBank/DDBJ databases">
        <authorList>
            <person name="De Canck E."/>
        </authorList>
    </citation>
    <scope>NUCLEOTIDE SEQUENCE [LARGE SCALE GENOMIC DNA]</scope>
    <source>
        <strain evidence="4 7">LMG 27174</strain>
    </source>
</reference>
<dbReference type="GO" id="GO:0005886">
    <property type="term" value="C:plasma membrane"/>
    <property type="evidence" value="ECO:0007669"/>
    <property type="project" value="UniProtKB-SubCell"/>
</dbReference>
<organism evidence="4 7">
    <name type="scientific">Paraburkholderia rhynchosiae</name>
    <dbReference type="NCBI Taxonomy" id="487049"/>
    <lineage>
        <taxon>Bacteria</taxon>
        <taxon>Pseudomonadati</taxon>
        <taxon>Pseudomonadota</taxon>
        <taxon>Betaproteobacteria</taxon>
        <taxon>Burkholderiales</taxon>
        <taxon>Burkholderiaceae</taxon>
        <taxon>Paraburkholderia</taxon>
    </lineage>
</organism>
<evidence type="ECO:0000313" key="7">
    <source>
        <dbReference type="Proteomes" id="UP000494205"/>
    </source>
</evidence>
<dbReference type="InterPro" id="IPR003423">
    <property type="entry name" value="OMP_efflux"/>
</dbReference>
<dbReference type="EMBL" id="PNXY01000023">
    <property type="protein sequence ID" value="PMS26782.1"/>
    <property type="molecule type" value="Genomic_DNA"/>
</dbReference>
<evidence type="ECO:0000313" key="4">
    <source>
        <dbReference type="EMBL" id="CAB3727768.1"/>
    </source>
</evidence>
<keyword evidence="2" id="KW-0812">Transmembrane</keyword>
<dbReference type="NCBIfam" id="TIGR01845">
    <property type="entry name" value="outer_NodT"/>
    <property type="match status" value="1"/>
</dbReference>
<keyword evidence="6" id="KW-1185">Reference proteome</keyword>
<dbReference type="RefSeq" id="WP_102634989.1">
    <property type="nucleotide sequence ID" value="NZ_CADIJZ010000025.1"/>
</dbReference>
<evidence type="ECO:0000313" key="6">
    <source>
        <dbReference type="Proteomes" id="UP000235659"/>
    </source>
</evidence>
<keyword evidence="2" id="KW-0449">Lipoprotein</keyword>
<dbReference type="Gene3D" id="1.20.1600.10">
    <property type="entry name" value="Outer membrane efflux proteins (OEP)"/>
    <property type="match status" value="1"/>
</dbReference>
<dbReference type="Gene3D" id="2.20.200.10">
    <property type="entry name" value="Outer membrane efflux proteins (OEP)"/>
    <property type="match status" value="1"/>
</dbReference>
<comment type="subcellular location">
    <subcellularLocation>
        <location evidence="2">Cell membrane</location>
        <topology evidence="2">Lipid-anchor</topology>
    </subcellularLocation>
</comment>
<sequence length="519" mass="55127">MKMPRTVPFPRSLALLRLLPLLPLLSVLPLTAALSGCMNVGPNYSLPKDALVNAPLANAPIEGADTSLTSRGNVRAVWWKLYDDPVLNGLVDEALQSNTDLRVAAANLARSREALGVAQAQGGFSGKTSAVVQRAQESAEQYLLTEKLPVVNEGDIGVSVAYEIDLFGKLRRGVEAAQADTEAVQAAGDLARISVVADVVRAYVEQCSAAEELKIAQQSLALQRQRVDVSRRLRDAGRGNQTEVTRGQTQVDTLSADIPRYTARRKIAQYRLAALLARAPSDLPSAVLACEKLPQIRQPIPVGDGAALLKRRPDVREAERQLAASTARIGVATGALYPTVSIGASAGLTGVLEDLGTSPTARWGFGPLISWTFPANGARGRVREAQASSQVALARFDGVVLTALRETETGLATYASDYARAEALRAALKSAAQSADETHRLYRAGRESFISDLDATRTLTSTRSQVALAEGQVAIDQVNLFLALGGGWEQVQQTARDSSTPSAAAPAKTQPIPPTMKAP</sequence>
<comment type="similarity">
    <text evidence="1 2">Belongs to the outer membrane factor (OMF) (TC 1.B.17) family.</text>
</comment>
<dbReference type="InterPro" id="IPR010131">
    <property type="entry name" value="MdtP/NodT-like"/>
</dbReference>
<dbReference type="SUPFAM" id="SSF56954">
    <property type="entry name" value="Outer membrane efflux proteins (OEP)"/>
    <property type="match status" value="1"/>
</dbReference>
<evidence type="ECO:0000256" key="2">
    <source>
        <dbReference type="RuleBase" id="RU362097"/>
    </source>
</evidence>
<protein>
    <submittedName>
        <fullName evidence="4">Outer membrane protein OprM</fullName>
    </submittedName>
    <submittedName>
        <fullName evidence="5">RND transporter</fullName>
    </submittedName>
</protein>
<gene>
    <name evidence="4" type="primary">oprM_10</name>
    <name evidence="5" type="ORF">C0Z16_26250</name>
    <name evidence="4" type="ORF">LMG27174_05511</name>
</gene>